<keyword evidence="1" id="KW-0614">Plasmid</keyword>
<name>A0A8B0SS44_KLEPN</name>
<sequence>MSIVTNTLSWAYYVTLLNIVMAPKVYAANEIYEQLENNF</sequence>
<proteinExistence type="predicted"/>
<dbReference type="AlphaFoldDB" id="A0A8B0SS44"/>
<organism evidence="1">
    <name type="scientific">Klebsiella pneumoniae</name>
    <dbReference type="NCBI Taxonomy" id="573"/>
    <lineage>
        <taxon>Bacteria</taxon>
        <taxon>Pseudomonadati</taxon>
        <taxon>Pseudomonadota</taxon>
        <taxon>Gammaproteobacteria</taxon>
        <taxon>Enterobacterales</taxon>
        <taxon>Enterobacteriaceae</taxon>
        <taxon>Klebsiella/Raoultella group</taxon>
        <taxon>Klebsiella</taxon>
        <taxon>Klebsiella pneumoniae complex</taxon>
    </lineage>
</organism>
<reference evidence="1" key="1">
    <citation type="submission" date="2020-01" db="EMBL/GenBank/DDBJ databases">
        <authorList>
            <person name="Qin S."/>
        </authorList>
    </citation>
    <scope>NUCLEOTIDE SEQUENCE</scope>
    <source>
        <strain evidence="1">CVir17-16-YZ6g</strain>
        <plasmid evidence="1">p17-15-vir-like</plasmid>
    </source>
</reference>
<evidence type="ECO:0000313" key="1">
    <source>
        <dbReference type="EMBL" id="QTX14026.1"/>
    </source>
</evidence>
<protein>
    <submittedName>
        <fullName evidence="1">IncF plasmid conjugative transfer protein TraN</fullName>
    </submittedName>
</protein>
<accession>A0A8B0SS44</accession>
<geneLocation type="plasmid" evidence="1">
    <name>p17-15-vir-like</name>
</geneLocation>
<dbReference type="EMBL" id="MN956836">
    <property type="protein sequence ID" value="QTX14026.1"/>
    <property type="molecule type" value="Genomic_DNA"/>
</dbReference>